<dbReference type="Proteomes" id="UP000245119">
    <property type="component" value="Linkage Group LG1"/>
</dbReference>
<dbReference type="PANTHER" id="PTHR12522">
    <property type="entry name" value="ZINC-FINGER PROTEIN NOLZ1-RELATED"/>
    <property type="match status" value="1"/>
</dbReference>
<evidence type="ECO:0000313" key="8">
    <source>
        <dbReference type="EMBL" id="PVD38729.1"/>
    </source>
</evidence>
<proteinExistence type="inferred from homology"/>
<name>A0A2T7PZ95_POMCA</name>
<comment type="similarity">
    <text evidence="1">Belongs to the Elbow/Noc family.</text>
</comment>
<keyword evidence="4" id="KW-0862">Zinc</keyword>
<evidence type="ECO:0000256" key="3">
    <source>
        <dbReference type="ARBA" id="ARBA00022771"/>
    </source>
</evidence>
<evidence type="ECO:0000259" key="7">
    <source>
        <dbReference type="PROSITE" id="PS50157"/>
    </source>
</evidence>
<feature type="compositionally biased region" description="Low complexity" evidence="6">
    <location>
        <begin position="164"/>
        <end position="179"/>
    </location>
</feature>
<dbReference type="PANTHER" id="PTHR12522:SF4">
    <property type="entry name" value="ZINC FINGER PROTEIN ELBOW"/>
    <property type="match status" value="1"/>
</dbReference>
<protein>
    <recommendedName>
        <fullName evidence="7">C2H2-type domain-containing protein</fullName>
    </recommendedName>
</protein>
<gene>
    <name evidence="8" type="ORF">C0Q70_01351</name>
</gene>
<dbReference type="GO" id="GO:0045892">
    <property type="term" value="P:negative regulation of DNA-templated transcription"/>
    <property type="evidence" value="ECO:0007669"/>
    <property type="project" value="TreeGrafter"/>
</dbReference>
<feature type="region of interest" description="Disordered" evidence="6">
    <location>
        <begin position="35"/>
        <end position="226"/>
    </location>
</feature>
<dbReference type="PROSITE" id="PS50157">
    <property type="entry name" value="ZINC_FINGER_C2H2_2"/>
    <property type="match status" value="1"/>
</dbReference>
<dbReference type="InterPro" id="IPR051520">
    <property type="entry name" value="Elbow/Noc_ZnFinger"/>
</dbReference>
<organism evidence="8 9">
    <name type="scientific">Pomacea canaliculata</name>
    <name type="common">Golden apple snail</name>
    <dbReference type="NCBI Taxonomy" id="400727"/>
    <lineage>
        <taxon>Eukaryota</taxon>
        <taxon>Metazoa</taxon>
        <taxon>Spiralia</taxon>
        <taxon>Lophotrochozoa</taxon>
        <taxon>Mollusca</taxon>
        <taxon>Gastropoda</taxon>
        <taxon>Caenogastropoda</taxon>
        <taxon>Architaenioglossa</taxon>
        <taxon>Ampullarioidea</taxon>
        <taxon>Ampullariidae</taxon>
        <taxon>Pomacea</taxon>
    </lineage>
</organism>
<accession>A0A2T7PZ95</accession>
<dbReference type="SUPFAM" id="SSF57667">
    <property type="entry name" value="beta-beta-alpha zinc fingers"/>
    <property type="match status" value="1"/>
</dbReference>
<evidence type="ECO:0000256" key="1">
    <source>
        <dbReference type="ARBA" id="ARBA00010144"/>
    </source>
</evidence>
<dbReference type="Gene3D" id="3.30.160.60">
    <property type="entry name" value="Classic Zinc Finger"/>
    <property type="match status" value="1"/>
</dbReference>
<feature type="compositionally biased region" description="Basic and acidic residues" evidence="6">
    <location>
        <begin position="52"/>
        <end position="68"/>
    </location>
</feature>
<dbReference type="OrthoDB" id="10054079at2759"/>
<dbReference type="InterPro" id="IPR013087">
    <property type="entry name" value="Znf_C2H2_type"/>
</dbReference>
<comment type="caution">
    <text evidence="8">The sequence shown here is derived from an EMBL/GenBank/DDBJ whole genome shotgun (WGS) entry which is preliminary data.</text>
</comment>
<evidence type="ECO:0000256" key="6">
    <source>
        <dbReference type="SAM" id="MobiDB-lite"/>
    </source>
</evidence>
<dbReference type="InterPro" id="IPR036236">
    <property type="entry name" value="Znf_C2H2_sf"/>
</dbReference>
<dbReference type="GO" id="GO:0005634">
    <property type="term" value="C:nucleus"/>
    <property type="evidence" value="ECO:0007669"/>
    <property type="project" value="TreeGrafter"/>
</dbReference>
<keyword evidence="3 5" id="KW-0863">Zinc-finger</keyword>
<dbReference type="AlphaFoldDB" id="A0A2T7PZ95"/>
<evidence type="ECO:0000256" key="5">
    <source>
        <dbReference type="PROSITE-ProRule" id="PRU00042"/>
    </source>
</evidence>
<evidence type="ECO:0000313" key="9">
    <source>
        <dbReference type="Proteomes" id="UP000245119"/>
    </source>
</evidence>
<keyword evidence="2" id="KW-0479">Metal-binding</keyword>
<evidence type="ECO:0000256" key="2">
    <source>
        <dbReference type="ARBA" id="ARBA00022723"/>
    </source>
</evidence>
<reference evidence="8 9" key="1">
    <citation type="submission" date="2018-04" db="EMBL/GenBank/DDBJ databases">
        <title>The genome of golden apple snail Pomacea canaliculata provides insight into stress tolerance and invasive adaptation.</title>
        <authorList>
            <person name="Liu C."/>
            <person name="Liu B."/>
            <person name="Ren Y."/>
            <person name="Zhang Y."/>
            <person name="Wang H."/>
            <person name="Li S."/>
            <person name="Jiang F."/>
            <person name="Yin L."/>
            <person name="Zhang G."/>
            <person name="Qian W."/>
            <person name="Fan W."/>
        </authorList>
    </citation>
    <scope>NUCLEOTIDE SEQUENCE [LARGE SCALE GENOMIC DNA]</scope>
    <source>
        <strain evidence="8">SZHN2017</strain>
        <tissue evidence="8">Muscle</tissue>
    </source>
</reference>
<dbReference type="EMBL" id="PZQS01000001">
    <property type="protein sequence ID" value="PVD38729.1"/>
    <property type="molecule type" value="Genomic_DNA"/>
</dbReference>
<feature type="compositionally biased region" description="Polar residues" evidence="6">
    <location>
        <begin position="187"/>
        <end position="197"/>
    </location>
</feature>
<keyword evidence="9" id="KW-1185">Reference proteome</keyword>
<feature type="compositionally biased region" description="Low complexity" evidence="6">
    <location>
        <begin position="131"/>
        <end position="157"/>
    </location>
</feature>
<feature type="domain" description="C2H2-type" evidence="7">
    <location>
        <begin position="407"/>
        <end position="440"/>
    </location>
</feature>
<evidence type="ECO:0000256" key="4">
    <source>
        <dbReference type="ARBA" id="ARBA00022833"/>
    </source>
</evidence>
<sequence length="537" mass="54861">MVFPAPNGFLHKKEGRFIEMLDAKKSPLALLAQTCSSIGKDPTPSKPIIPPLDKKEKEASDKVDESLKRPSSRGSKSSGESGRDSKPGFRTIPPKDIPPLVPVGTGTEKGSTASNSDNGCVGGSGGKSHSGDSVSHGLISTSSHSILSSSSSTANSVRPLSVTGSSNQRSASRSGSARDGNNDYGDTPSSVVSGTRHSASASPPSSVMSKHAPPAHSSLPSIPKPSVTHPSLLPGLTSAHHLAAYPHLSLMPGLALDPAVQSYHNALAAHSSFNSLSAAAAAAAAAQSSVLKAGGGGSALSPYVAYARVRTPSGATTLVPVCRDPYCTNCQLTLQNSHLSSTCNAPGCSQCAHEKSLMSLTSGGLSGLGSASLLPPISSAGSLSSSVTGLSSLHSLYPLAAHQGLPFVCSWMVGNDYCGKRFTSSDELLQHLRTHTSGVEASSLTASYGVLGLHPSLAAAGCHSHYAGSPLSPNSLRRSYPTSLSPVSSLLSASRYHPYKSPLGVVPPPVPTSQALPMGYYSPYSLYSQRLGAAAVP</sequence>
<dbReference type="GO" id="GO:0008270">
    <property type="term" value="F:zinc ion binding"/>
    <property type="evidence" value="ECO:0007669"/>
    <property type="project" value="UniProtKB-KW"/>
</dbReference>